<evidence type="ECO:0000313" key="2">
    <source>
        <dbReference type="EMBL" id="KKK49767.1"/>
    </source>
</evidence>
<dbReference type="InterPro" id="IPR046461">
    <property type="entry name" value="TerL_ATPase"/>
</dbReference>
<name>A0A0F8VZG1_9ZZZZ</name>
<evidence type="ECO:0000259" key="1">
    <source>
        <dbReference type="Pfam" id="PF03354"/>
    </source>
</evidence>
<protein>
    <recommendedName>
        <fullName evidence="1">Terminase large subunit-like ATPase domain-containing protein</fullName>
    </recommendedName>
</protein>
<accession>A0A0F8VZG1</accession>
<dbReference type="AlphaFoldDB" id="A0A0F8VZG1"/>
<feature type="non-terminal residue" evidence="2">
    <location>
        <position position="1"/>
    </location>
</feature>
<feature type="non-terminal residue" evidence="2">
    <location>
        <position position="339"/>
    </location>
</feature>
<dbReference type="InterPro" id="IPR027417">
    <property type="entry name" value="P-loop_NTPase"/>
</dbReference>
<organism evidence="2">
    <name type="scientific">marine sediment metagenome</name>
    <dbReference type="NCBI Taxonomy" id="412755"/>
    <lineage>
        <taxon>unclassified sequences</taxon>
        <taxon>metagenomes</taxon>
        <taxon>ecological metagenomes</taxon>
    </lineage>
</organism>
<comment type="caution">
    <text evidence="2">The sequence shown here is derived from an EMBL/GenBank/DDBJ whole genome shotgun (WGS) entry which is preliminary data.</text>
</comment>
<dbReference type="Gene3D" id="3.40.50.300">
    <property type="entry name" value="P-loop containing nucleotide triphosphate hydrolases"/>
    <property type="match status" value="1"/>
</dbReference>
<feature type="domain" description="Terminase large subunit-like ATPase" evidence="1">
    <location>
        <begin position="7"/>
        <end position="75"/>
    </location>
</feature>
<dbReference type="Pfam" id="PF03354">
    <property type="entry name" value="TerL_ATPase"/>
    <property type="match status" value="1"/>
</dbReference>
<dbReference type="EMBL" id="LAZR01068367">
    <property type="protein sequence ID" value="KKK49767.1"/>
    <property type="molecule type" value="Genomic_DNA"/>
</dbReference>
<proteinExistence type="predicted"/>
<reference evidence="2" key="1">
    <citation type="journal article" date="2015" name="Nature">
        <title>Complex archaea that bridge the gap between prokaryotes and eukaryotes.</title>
        <authorList>
            <person name="Spang A."/>
            <person name="Saw J.H."/>
            <person name="Jorgensen S.L."/>
            <person name="Zaremba-Niedzwiedzka K."/>
            <person name="Martijn J."/>
            <person name="Lind A.E."/>
            <person name="van Eijk R."/>
            <person name="Schleper C."/>
            <person name="Guy L."/>
            <person name="Ettema T.J."/>
        </authorList>
    </citation>
    <scope>NUCLEOTIDE SEQUENCE</scope>
</reference>
<dbReference type="Gene3D" id="3.30.420.240">
    <property type="match status" value="1"/>
</dbReference>
<sequence length="339" mass="38183">ETDARLEIWAADAASAWGLRPSLLILDELSQWRGHESEELFNAAFSSTGKVPGCQLLVGTTAGWDRNSLCYRIRGLAMDSDDWYYSDRPQCASWIDAEFLRRQKEILPFHVYEMLHENRWTEAGGEWLSWDEIDGVFDEALSEQSSRGGPSVEGQRSRYYIGVDLATSRDRTAVGVVRAEGEDLTVESITTWQGSPKERVQLGEVEEAIVALSKAFHPKEIVLDPFQALLMGERLRGTGLTVFDYTFTSVSRASLFDTLLQLIRQERLHSYDHPLFREELSGMRWVEKNGILRPDHRTSKHDDTVVAVALASTRAVAGAVVPRSLIKVRHIGDRSTGSR</sequence>
<gene>
    <name evidence="2" type="ORF">LCGC14_3131730</name>
</gene>